<feature type="domain" description="CASTOR ACT" evidence="1">
    <location>
        <begin position="53"/>
        <end position="114"/>
    </location>
</feature>
<accession>A0ABR9JQ74</accession>
<dbReference type="Gene3D" id="3.30.2130.10">
    <property type="entry name" value="VC0802-like"/>
    <property type="match status" value="1"/>
</dbReference>
<dbReference type="RefSeq" id="WP_192759356.1">
    <property type="nucleotide sequence ID" value="NZ_JADBDZ010000001.1"/>
</dbReference>
<organism evidence="2 3">
    <name type="scientific">Actinomadura algeriensis</name>
    <dbReference type="NCBI Taxonomy" id="1679523"/>
    <lineage>
        <taxon>Bacteria</taxon>
        <taxon>Bacillati</taxon>
        <taxon>Actinomycetota</taxon>
        <taxon>Actinomycetes</taxon>
        <taxon>Streptosporangiales</taxon>
        <taxon>Thermomonosporaceae</taxon>
        <taxon>Actinomadura</taxon>
    </lineage>
</organism>
<dbReference type="SUPFAM" id="SSF55021">
    <property type="entry name" value="ACT-like"/>
    <property type="match status" value="1"/>
</dbReference>
<proteinExistence type="predicted"/>
<sequence length="122" mass="12986">MSVAQSLAVLPIPFLIEHLPDASRPEDDEWTALMRAPGGGLTVVKEAPHDARNDHWIGLYSGETAHDLEATGMLAALVDPLAEAGISVFAASTYHADLLLVPEPRLDDAVTALEAAGHTVRR</sequence>
<dbReference type="InterPro" id="IPR027795">
    <property type="entry name" value="CASTOR_ACT_dom"/>
</dbReference>
<name>A0ABR9JQ74_9ACTN</name>
<reference evidence="2 3" key="1">
    <citation type="submission" date="2020-10" db="EMBL/GenBank/DDBJ databases">
        <title>Sequencing the genomes of 1000 actinobacteria strains.</title>
        <authorList>
            <person name="Klenk H.-P."/>
        </authorList>
    </citation>
    <scope>NUCLEOTIDE SEQUENCE [LARGE SCALE GENOMIC DNA]</scope>
    <source>
        <strain evidence="2 3">DSM 46744</strain>
    </source>
</reference>
<evidence type="ECO:0000259" key="1">
    <source>
        <dbReference type="Pfam" id="PF13840"/>
    </source>
</evidence>
<comment type="caution">
    <text evidence="2">The sequence shown here is derived from an EMBL/GenBank/DDBJ whole genome shotgun (WGS) entry which is preliminary data.</text>
</comment>
<keyword evidence="3" id="KW-1185">Reference proteome</keyword>
<dbReference type="Pfam" id="PF13840">
    <property type="entry name" value="ACT_7"/>
    <property type="match status" value="1"/>
</dbReference>
<dbReference type="Proteomes" id="UP000627838">
    <property type="component" value="Unassembled WGS sequence"/>
</dbReference>
<gene>
    <name evidence="2" type="ORF">H4W34_002534</name>
</gene>
<dbReference type="EMBL" id="JADBDZ010000001">
    <property type="protein sequence ID" value="MBE1532701.1"/>
    <property type="molecule type" value="Genomic_DNA"/>
</dbReference>
<dbReference type="InterPro" id="IPR045865">
    <property type="entry name" value="ACT-like_dom_sf"/>
</dbReference>
<protein>
    <recommendedName>
        <fullName evidence="1">CASTOR ACT domain-containing protein</fullName>
    </recommendedName>
</protein>
<evidence type="ECO:0000313" key="3">
    <source>
        <dbReference type="Proteomes" id="UP000627838"/>
    </source>
</evidence>
<evidence type="ECO:0000313" key="2">
    <source>
        <dbReference type="EMBL" id="MBE1532701.1"/>
    </source>
</evidence>